<evidence type="ECO:0000313" key="3">
    <source>
        <dbReference type="Proteomes" id="UP000815677"/>
    </source>
</evidence>
<feature type="compositionally biased region" description="Polar residues" evidence="1">
    <location>
        <begin position="185"/>
        <end position="198"/>
    </location>
</feature>
<feature type="compositionally biased region" description="Polar residues" evidence="1">
    <location>
        <begin position="223"/>
        <end position="241"/>
    </location>
</feature>
<name>A0ABQ0LR11_MYCCL</name>
<feature type="region of interest" description="Disordered" evidence="1">
    <location>
        <begin position="173"/>
        <end position="269"/>
    </location>
</feature>
<dbReference type="Proteomes" id="UP000815677">
    <property type="component" value="Unassembled WGS sequence"/>
</dbReference>
<protein>
    <submittedName>
        <fullName evidence="2">Uncharacterized protein</fullName>
    </submittedName>
</protein>
<organism evidence="2 3">
    <name type="scientific">Mycena chlorophos</name>
    <name type="common">Agaric fungus</name>
    <name type="synonym">Agaricus chlorophos</name>
    <dbReference type="NCBI Taxonomy" id="658473"/>
    <lineage>
        <taxon>Eukaryota</taxon>
        <taxon>Fungi</taxon>
        <taxon>Dikarya</taxon>
        <taxon>Basidiomycota</taxon>
        <taxon>Agaricomycotina</taxon>
        <taxon>Agaricomycetes</taxon>
        <taxon>Agaricomycetidae</taxon>
        <taxon>Agaricales</taxon>
        <taxon>Marasmiineae</taxon>
        <taxon>Mycenaceae</taxon>
        <taxon>Mycena</taxon>
    </lineage>
</organism>
<evidence type="ECO:0000313" key="2">
    <source>
        <dbReference type="EMBL" id="GAT53548.1"/>
    </source>
</evidence>
<feature type="region of interest" description="Disordered" evidence="1">
    <location>
        <begin position="116"/>
        <end position="136"/>
    </location>
</feature>
<reference evidence="2" key="1">
    <citation type="submission" date="2014-09" db="EMBL/GenBank/DDBJ databases">
        <title>Genome sequence of the luminous mushroom Mycena chlorophos for searching fungal bioluminescence genes.</title>
        <authorList>
            <person name="Tanaka Y."/>
            <person name="Kasuga D."/>
            <person name="Oba Y."/>
            <person name="Hase S."/>
            <person name="Sato K."/>
            <person name="Oba Y."/>
            <person name="Sakakibara Y."/>
        </authorList>
    </citation>
    <scope>NUCLEOTIDE SEQUENCE</scope>
</reference>
<feature type="compositionally biased region" description="Pro residues" evidence="1">
    <location>
        <begin position="211"/>
        <end position="222"/>
    </location>
</feature>
<sequence length="1078" mass="116615">MPSPNIPTSPSIPARFRDAALSTRRVRGDVLPPTTPSRSALCVEPSFSSLLLHRAFISIPMAGSQRMYSRLDEMLAELTAFRESLGPAPPASTGIPAPSGVSVSSLVPGFPLAPSIPTGSQSAPTSRGPIGTYQSSRPAAIPLSLANGHPPPASSSNDIFALLRQGQLAVPMSSNQVQPRLPSRSAGSSAAVQAQLPSTRAGRETAIHAHAPPPAPSLPPRPNNQRGRASQSRVATTSVVPPQSRRRRGPAGRLPSTVDSQALRPTDKRSAVRVDEQNIEYLKVALNIHTHSTQTRISLPYHNKGGFVDAHNEHGLYHVVEYPMDAAVVDVLKDGARRMQEHHAQWHFGAIPPAYAAGMLEHEKLDLRLLGSASMRGIRVKGGYMLEHVPMHLHRTLRELYENRRFTVNEVTVNNGMVDIHMMIAREGASCIVSVNDTLPDRHVCITTLLNARWIHDPADSSAEADYQTHVCECEALLGRWEEMEVEENLVESEDGFYVPPTPTPSGAGPLTRRRAAEEREVAFSSPPASTIAAAALRLSVPRPATPAPAVADSPLPATVPATPETSIPSSPGTIGLSLDDDDTNIETTPADTVPPAWANEWIQQRGTHEAVFQAPDLFNAICAIAIQGQNGAVGRLAIRGTSVAHAARVFSKRLAECVQQHDISPMFTPIQHWAVRTEDNSRNSFGDGPRREILLQTLHSLISDSTLVREMSGKRLSIALVSEELGDAYFLPAHLLRAKVFGALVVFLLANGIVPDALEPALLQFALNNGDPASLTPAFIKEFYSDIDRAVTQYYAAGPHADFSQPQYRDVAAHLSIWQNIDAREFSRRSVTMYNKTGSEMVLAGTIGPKGIAHPMVRAFVEGVNLPFRNGITVAEIIRSDPTDTASHITRGLASVIHGPTDLDPWLTVTSPEPDTLVRFAGVAGLSDPVDLRELVSGFLGRTGVPSPLSLASASYDSSIPIDHIDKIHFRARLLCRVATGFDQLMLKSFERINIAFVNPGDAYHPNANDGDAIRQIMQAGKVAVRSCFHEVKIPIPHLDQLLEATYPVGDLATLQDAIDNWLLVELLELAGRHSFA</sequence>
<evidence type="ECO:0000256" key="1">
    <source>
        <dbReference type="SAM" id="MobiDB-lite"/>
    </source>
</evidence>
<keyword evidence="3" id="KW-1185">Reference proteome</keyword>
<gene>
    <name evidence="2" type="ORF">MCHLO_10493</name>
</gene>
<accession>A0ABQ0LR11</accession>
<proteinExistence type="predicted"/>
<dbReference type="EMBL" id="DF848378">
    <property type="protein sequence ID" value="GAT53548.1"/>
    <property type="molecule type" value="Genomic_DNA"/>
</dbReference>